<dbReference type="InterPro" id="IPR051675">
    <property type="entry name" value="Endo/Exo/Phosphatase_dom_1"/>
</dbReference>
<comment type="caution">
    <text evidence="3">The sequence shown here is derived from an EMBL/GenBank/DDBJ whole genome shotgun (WGS) entry which is preliminary data.</text>
</comment>
<organism evidence="3 4">
    <name type="scientific">Ligilactobacillus ruminis</name>
    <dbReference type="NCBI Taxonomy" id="1623"/>
    <lineage>
        <taxon>Bacteria</taxon>
        <taxon>Bacillati</taxon>
        <taxon>Bacillota</taxon>
        <taxon>Bacilli</taxon>
        <taxon>Lactobacillales</taxon>
        <taxon>Lactobacillaceae</taxon>
        <taxon>Ligilactobacillus</taxon>
    </lineage>
</organism>
<dbReference type="InterPro" id="IPR010994">
    <property type="entry name" value="RuvA_2-like"/>
</dbReference>
<accession>A0ABY1ABR9</accession>
<evidence type="ECO:0000313" key="3">
    <source>
        <dbReference type="EMBL" id="SEM67942.1"/>
    </source>
</evidence>
<feature type="compositionally biased region" description="Low complexity" evidence="1">
    <location>
        <begin position="77"/>
        <end position="97"/>
    </location>
</feature>
<feature type="domain" description="Helix-hairpin-helix DNA-binding motif class 1" evidence="2">
    <location>
        <begin position="139"/>
        <end position="158"/>
    </location>
</feature>
<feature type="region of interest" description="Disordered" evidence="1">
    <location>
        <begin position="75"/>
        <end position="97"/>
    </location>
</feature>
<gene>
    <name evidence="3" type="ORF">SAMN05216431_106136</name>
</gene>
<dbReference type="EMBL" id="FOCC01000006">
    <property type="protein sequence ID" value="SEM67942.1"/>
    <property type="molecule type" value="Genomic_DNA"/>
</dbReference>
<proteinExistence type="predicted"/>
<dbReference type="SMART" id="SM00278">
    <property type="entry name" value="HhH1"/>
    <property type="match status" value="2"/>
</dbReference>
<name>A0ABY1ABR9_9LACO</name>
<sequence length="161" mass="17099">MLMLKGRWSIPGVYKIGADSRVGDVLTLTGGLLKNADTSQINFAHKLADQMVIYIPKAGESSPITNTVGVTEQAPNTTADTASNTTTQTSTSQNAADSGKINLNTATKEQLTQLTGIGDKKADLIIAYRQEHGNFKSIDELKNISGIGDKTFEAISAQLTV</sequence>
<dbReference type="Proteomes" id="UP000182089">
    <property type="component" value="Unassembled WGS sequence"/>
</dbReference>
<dbReference type="InterPro" id="IPR004509">
    <property type="entry name" value="Competence_ComEA_HhH"/>
</dbReference>
<feature type="domain" description="Helix-hairpin-helix DNA-binding motif class 1" evidence="2">
    <location>
        <begin position="109"/>
        <end position="128"/>
    </location>
</feature>
<dbReference type="PANTHER" id="PTHR21180:SF32">
    <property type="entry name" value="ENDONUCLEASE_EXONUCLEASE_PHOSPHATASE FAMILY DOMAIN-CONTAINING PROTEIN 1"/>
    <property type="match status" value="1"/>
</dbReference>
<dbReference type="Pfam" id="PF12836">
    <property type="entry name" value="HHH_3"/>
    <property type="match status" value="1"/>
</dbReference>
<evidence type="ECO:0000313" key="4">
    <source>
        <dbReference type="Proteomes" id="UP000182089"/>
    </source>
</evidence>
<protein>
    <submittedName>
        <fullName evidence="3">Competence protein ComEA</fullName>
    </submittedName>
</protein>
<evidence type="ECO:0000259" key="2">
    <source>
        <dbReference type="SMART" id="SM00278"/>
    </source>
</evidence>
<dbReference type="PANTHER" id="PTHR21180">
    <property type="entry name" value="ENDONUCLEASE/EXONUCLEASE/PHOSPHATASE FAMILY DOMAIN-CONTAINING PROTEIN 1"/>
    <property type="match status" value="1"/>
</dbReference>
<dbReference type="NCBIfam" id="TIGR00426">
    <property type="entry name" value="competence protein ComEA helix-hairpin-helix repeat region"/>
    <property type="match status" value="1"/>
</dbReference>
<dbReference type="SUPFAM" id="SSF47781">
    <property type="entry name" value="RuvA domain 2-like"/>
    <property type="match status" value="1"/>
</dbReference>
<dbReference type="InterPro" id="IPR003583">
    <property type="entry name" value="Hlx-hairpin-Hlx_DNA-bd_motif"/>
</dbReference>
<dbReference type="Gene3D" id="1.10.150.280">
    <property type="entry name" value="AF1531-like domain"/>
    <property type="match status" value="1"/>
</dbReference>
<reference evidence="3 4" key="1">
    <citation type="submission" date="2016-10" db="EMBL/GenBank/DDBJ databases">
        <authorList>
            <person name="Varghese N."/>
            <person name="Submissions S."/>
        </authorList>
    </citation>
    <scope>NUCLEOTIDE SEQUENCE [LARGE SCALE GENOMIC DNA]</scope>
    <source>
        <strain evidence="3 4">WC1T17</strain>
    </source>
</reference>
<evidence type="ECO:0000256" key="1">
    <source>
        <dbReference type="SAM" id="MobiDB-lite"/>
    </source>
</evidence>